<proteinExistence type="predicted"/>
<dbReference type="Proteomes" id="UP000219374">
    <property type="component" value="Unassembled WGS sequence"/>
</dbReference>
<name>A0A286DG30_9GAMM</name>
<dbReference type="SUPFAM" id="SSF48317">
    <property type="entry name" value="Acid phosphatase/Vanadium-dependent haloperoxidase"/>
    <property type="match status" value="1"/>
</dbReference>
<dbReference type="AlphaFoldDB" id="A0A286DG30"/>
<feature type="transmembrane region" description="Helical" evidence="1">
    <location>
        <begin position="86"/>
        <end position="103"/>
    </location>
</feature>
<protein>
    <submittedName>
        <fullName evidence="2">PAP2 superfamily protein</fullName>
    </submittedName>
</protein>
<accession>A0A286DG30</accession>
<keyword evidence="1" id="KW-0472">Membrane</keyword>
<feature type="transmembrane region" description="Helical" evidence="1">
    <location>
        <begin position="46"/>
        <end position="65"/>
    </location>
</feature>
<gene>
    <name evidence="2" type="ORF">SAMN06296416_1153</name>
</gene>
<keyword evidence="3" id="KW-1185">Reference proteome</keyword>
<dbReference type="InterPro" id="IPR036938">
    <property type="entry name" value="PAP2/HPO_sf"/>
</dbReference>
<feature type="transmembrane region" description="Helical" evidence="1">
    <location>
        <begin position="179"/>
        <end position="198"/>
    </location>
</feature>
<organism evidence="2 3">
    <name type="scientific">Pseudoxanthomonas wuyuanensis</name>
    <dbReference type="NCBI Taxonomy" id="1073196"/>
    <lineage>
        <taxon>Bacteria</taxon>
        <taxon>Pseudomonadati</taxon>
        <taxon>Pseudomonadota</taxon>
        <taxon>Gammaproteobacteria</taxon>
        <taxon>Lysobacterales</taxon>
        <taxon>Lysobacteraceae</taxon>
        <taxon>Pseudoxanthomonas</taxon>
    </lineage>
</organism>
<dbReference type="EMBL" id="OCND01000015">
    <property type="protein sequence ID" value="SOD57608.1"/>
    <property type="molecule type" value="Genomic_DNA"/>
</dbReference>
<dbReference type="Gene3D" id="1.20.144.10">
    <property type="entry name" value="Phosphatidic acid phosphatase type 2/haloperoxidase"/>
    <property type="match status" value="1"/>
</dbReference>
<reference evidence="2 3" key="1">
    <citation type="submission" date="2017-09" db="EMBL/GenBank/DDBJ databases">
        <authorList>
            <person name="Ehlers B."/>
            <person name="Leendertz F.H."/>
        </authorList>
    </citation>
    <scope>NUCLEOTIDE SEQUENCE [LARGE SCALE GENOMIC DNA]</scope>
    <source>
        <strain evidence="2 3">CGMCC 1.10978</strain>
    </source>
</reference>
<feature type="transmembrane region" description="Helical" evidence="1">
    <location>
        <begin position="109"/>
        <end position="127"/>
    </location>
</feature>
<sequence>MGGAQYAASMSQTLARAVSILGHPMLVLPLAALVLASGRGDGRDTVWLAAVFTLFALLVMTYSVWQVRRGRWRHVDASEHGERRTLNRFLLMALLAAAALAAWRGPVELAWGLALSAALIAIALLSARWCKLSLHMAFVVFAAALLSHQGAAWALAALAFAAAVAWSRLRLQRHVPRDLLAGALAGALAGWAFWRFAYGMAD</sequence>
<feature type="transmembrane region" description="Helical" evidence="1">
    <location>
        <begin position="139"/>
        <end position="167"/>
    </location>
</feature>
<keyword evidence="1" id="KW-0812">Transmembrane</keyword>
<evidence type="ECO:0000256" key="1">
    <source>
        <dbReference type="SAM" id="Phobius"/>
    </source>
</evidence>
<keyword evidence="1" id="KW-1133">Transmembrane helix</keyword>
<evidence type="ECO:0000313" key="2">
    <source>
        <dbReference type="EMBL" id="SOD57608.1"/>
    </source>
</evidence>
<evidence type="ECO:0000313" key="3">
    <source>
        <dbReference type="Proteomes" id="UP000219374"/>
    </source>
</evidence>